<evidence type="ECO:0000256" key="1">
    <source>
        <dbReference type="SAM" id="MobiDB-lite"/>
    </source>
</evidence>
<feature type="region of interest" description="Disordered" evidence="1">
    <location>
        <begin position="310"/>
        <end position="335"/>
    </location>
</feature>
<organism evidence="2">
    <name type="scientific">Coralloluteibacterium stylophorae</name>
    <dbReference type="NCBI Taxonomy" id="1776034"/>
    <lineage>
        <taxon>Bacteria</taxon>
        <taxon>Pseudomonadati</taxon>
        <taxon>Pseudomonadota</taxon>
        <taxon>Gammaproteobacteria</taxon>
        <taxon>Lysobacterales</taxon>
        <taxon>Lysobacteraceae</taxon>
        <taxon>Coralloluteibacterium</taxon>
    </lineage>
</organism>
<dbReference type="EMBL" id="JAGQFT010000267">
    <property type="protein sequence ID" value="MBR0564222.1"/>
    <property type="molecule type" value="Genomic_DNA"/>
</dbReference>
<evidence type="ECO:0008006" key="5">
    <source>
        <dbReference type="Google" id="ProtNLM"/>
    </source>
</evidence>
<protein>
    <recommendedName>
        <fullName evidence="5">DUF707 domain-containing protein</fullName>
    </recommendedName>
</protein>
<sequence length="335" mass="37920">MLQSSPSTAPAPARRWQPGGSRNLVLARVGDKSLHATWLKPAHTARDWDLHLSYYGSRLGPVPRSGRGLSWSNDPERSKFYGISVALERAGIDLDAYDYIALPDDDLVATVADWNLGFQLMRKHDLGAAQLSLNPFSFFGHLDTVHRPGLELRYVSLIELMAPIIRVDVFKRCLPYLRDHDNIWAMDHVLAAQLRDTPRAMAVLDAVSVLHTRSFWTGPLYAPIRAAGTDPHSVERRYLEAHGIERVERRTLGALTRGGRSVQAPWWDDIYLAGPRLWRKLRALRRVKSLADSCGGRIFLRRQYPGTPALELDRRRQRGGPFGLQNLTRRADDPR</sequence>
<keyword evidence="4" id="KW-1185">Reference proteome</keyword>
<name>A0A8J7VVW9_9GAMM</name>
<gene>
    <name evidence="3" type="ORF">KB893_000710</name>
    <name evidence="2" type="ORF">KB893_17200</name>
</gene>
<comment type="caution">
    <text evidence="2">The sequence shown here is derived from an EMBL/GenBank/DDBJ whole genome shotgun (WGS) entry which is preliminary data.</text>
</comment>
<evidence type="ECO:0000313" key="4">
    <source>
        <dbReference type="Proteomes" id="UP000675747"/>
    </source>
</evidence>
<accession>A0A8J7VVW9</accession>
<reference evidence="3 4" key="1">
    <citation type="journal article" date="2021" name="Microbiol. Resour. Announc.">
        <title>Draft Genome Sequence of Coralloluteibacterium stylophorae LMG 29479T.</title>
        <authorList>
            <person name="Karlyshev A.V."/>
            <person name="Kudryashova E.B."/>
            <person name="Ariskina E.V."/>
            <person name="Conroy A.P."/>
            <person name="Abidueva E.Y."/>
        </authorList>
    </citation>
    <scope>NUCLEOTIDE SEQUENCE [LARGE SCALE GENOMIC DNA]</scope>
    <source>
        <strain evidence="3 4">LMG 29479</strain>
    </source>
</reference>
<evidence type="ECO:0000313" key="3">
    <source>
        <dbReference type="EMBL" id="MBS7455657.1"/>
    </source>
</evidence>
<evidence type="ECO:0000313" key="2">
    <source>
        <dbReference type="EMBL" id="MBR0564222.1"/>
    </source>
</evidence>
<dbReference type="AlphaFoldDB" id="A0A8J7VVW9"/>
<reference evidence="2" key="2">
    <citation type="submission" date="2021-04" db="EMBL/GenBank/DDBJ databases">
        <authorList>
            <person name="Karlyshev A.V."/>
        </authorList>
    </citation>
    <scope>NUCLEOTIDE SEQUENCE</scope>
    <source>
        <strain evidence="2">LMG 29479</strain>
    </source>
</reference>
<dbReference type="EMBL" id="JAGQFT020000001">
    <property type="protein sequence ID" value="MBS7455657.1"/>
    <property type="molecule type" value="Genomic_DNA"/>
</dbReference>
<proteinExistence type="predicted"/>
<dbReference type="Proteomes" id="UP000675747">
    <property type="component" value="Unassembled WGS sequence"/>
</dbReference>
<dbReference type="RefSeq" id="WP_211928079.1">
    <property type="nucleotide sequence ID" value="NZ_JAGQFT020000001.1"/>
</dbReference>